<name>A0A4V5NCK5_9PEZI</name>
<gene>
    <name evidence="2" type="ORF">B0A55_12685</name>
</gene>
<dbReference type="Proteomes" id="UP000309340">
    <property type="component" value="Unassembled WGS sequence"/>
</dbReference>
<keyword evidence="3" id="KW-1185">Reference proteome</keyword>
<comment type="caution">
    <text evidence="2">The sequence shown here is derived from an EMBL/GenBank/DDBJ whole genome shotgun (WGS) entry which is preliminary data.</text>
</comment>
<evidence type="ECO:0000313" key="2">
    <source>
        <dbReference type="EMBL" id="TKA59729.1"/>
    </source>
</evidence>
<dbReference type="OrthoDB" id="10253869at2759"/>
<organism evidence="2 3">
    <name type="scientific">Friedmanniomyces simplex</name>
    <dbReference type="NCBI Taxonomy" id="329884"/>
    <lineage>
        <taxon>Eukaryota</taxon>
        <taxon>Fungi</taxon>
        <taxon>Dikarya</taxon>
        <taxon>Ascomycota</taxon>
        <taxon>Pezizomycotina</taxon>
        <taxon>Dothideomycetes</taxon>
        <taxon>Dothideomycetidae</taxon>
        <taxon>Mycosphaerellales</taxon>
        <taxon>Teratosphaeriaceae</taxon>
        <taxon>Friedmanniomyces</taxon>
    </lineage>
</organism>
<reference evidence="2 3" key="1">
    <citation type="submission" date="2017-03" db="EMBL/GenBank/DDBJ databases">
        <title>Genomes of endolithic fungi from Antarctica.</title>
        <authorList>
            <person name="Coleine C."/>
            <person name="Masonjones S."/>
            <person name="Stajich J.E."/>
        </authorList>
    </citation>
    <scope>NUCLEOTIDE SEQUENCE [LARGE SCALE GENOMIC DNA]</scope>
    <source>
        <strain evidence="2 3">CCFEE 5184</strain>
    </source>
</reference>
<dbReference type="EMBL" id="NAJQ01001395">
    <property type="protein sequence ID" value="TKA59729.1"/>
    <property type="molecule type" value="Genomic_DNA"/>
</dbReference>
<accession>A0A4V5NCK5</accession>
<proteinExistence type="predicted"/>
<protein>
    <submittedName>
        <fullName evidence="2">Uncharacterized protein</fullName>
    </submittedName>
</protein>
<evidence type="ECO:0000256" key="1">
    <source>
        <dbReference type="SAM" id="MobiDB-lite"/>
    </source>
</evidence>
<dbReference type="AlphaFoldDB" id="A0A4V5NCK5"/>
<sequence length="102" mass="10828">MEPNEKLQAAIASVFAASGQSYDQEAPRNMAGSGDIAEVYGGPFEGRPSIFLHFEDGLRKNPRGRAVVVAHQQSTHLSELVNDGESKTLPNGAQGSGCLAWT</sequence>
<feature type="region of interest" description="Disordered" evidence="1">
    <location>
        <begin position="83"/>
        <end position="102"/>
    </location>
</feature>
<evidence type="ECO:0000313" key="3">
    <source>
        <dbReference type="Proteomes" id="UP000309340"/>
    </source>
</evidence>